<dbReference type="Gene3D" id="2.130.10.10">
    <property type="entry name" value="YVTN repeat-like/Quinoprotein amine dehydrogenase"/>
    <property type="match status" value="1"/>
</dbReference>
<dbReference type="KEGG" id="marq:MARGE09_P2769"/>
<keyword evidence="3" id="KW-1185">Reference proteome</keyword>
<evidence type="ECO:0000313" key="3">
    <source>
        <dbReference type="Proteomes" id="UP001320119"/>
    </source>
</evidence>
<accession>A0AAN2BKY6</accession>
<dbReference type="SUPFAM" id="SSF63829">
    <property type="entry name" value="Calcium-dependent phosphotriesterase"/>
    <property type="match status" value="1"/>
</dbReference>
<reference evidence="2 3" key="1">
    <citation type="journal article" date="2022" name="IScience">
        <title>An ultrasensitive nanofiber-based assay for enzymatic hydrolysis and deep-sea microbial degradation of cellulose.</title>
        <authorList>
            <person name="Tsudome M."/>
            <person name="Tachioka M."/>
            <person name="Miyazaki M."/>
            <person name="Uchimura K."/>
            <person name="Tsuda M."/>
            <person name="Takaki Y."/>
            <person name="Deguchi S."/>
        </authorList>
    </citation>
    <scope>NUCLEOTIDE SEQUENCE [LARGE SCALE GENOMIC DNA]</scope>
    <source>
        <strain evidence="2 3">GE09</strain>
    </source>
</reference>
<gene>
    <name evidence="2" type="ORF">MARGE09_P2769</name>
</gene>
<dbReference type="PROSITE" id="PS51257">
    <property type="entry name" value="PROKAR_LIPOPROTEIN"/>
    <property type="match status" value="1"/>
</dbReference>
<sequence>MRLSTLFLLFSISLATGCGSDNDESTTSSSSPTYPPITQEPANDVVLKAGEFYRPTAFVDDAANDRWLIADRMQGIIAVNKTSDARSILTPLSSDETGLQNITDMALDPATNTLYILDTTAKNIAVIDSDGDITATLDSDIFDDLVDAGWGAPTSLFFDTSNQRLLIGDRAGLEIENSNGDTTYAFCVFIYTPANANLSIMSEVDSRESPRYSIYDIYYDPENERLLASGLIYLSNSSVFYAAQIIPENDWGSASYFYIKTDESISSTAVLHNVTYDPENTAAYIVDSDDNTVYGFNLSLLSDTTIALERTAITDGNDGKAYPFQRSTSISFNAELGLLLMDETNRALVSIDHVELPQTPPGEPEGDEATEETESEDFSAARNLLIAGVPLSSTPETFLQFPYDILIEPISAALVITDRADAQRNAIESNANGYTPWSFTFNVDSITPYNVNYDSSEDAQVPAPPSVTEPKPILLAKNQRDDMFMYALSFNTQSDDEYVHHRYPAGIYQRLGSEGGDADFVPISTFDITTDDETKTYMQDFSGLFAPSELRDFAVTQDGIIFHYERSTNTGTRSFVAFWQRSQNALITISSSSTTYNPRNVTGMTLSPNEDTLYFTDAYHDALISVALSNLDDTPNFEFTVVSGRQHDGDYMALPAGLALNQATTKAWVFDNATRAIIEIDLETGNRTRLDSSVNYIQSIKSVELSEDETTLYLIEKTLNRVISIDLIEDYPQSWLTPTGESSAE</sequence>
<evidence type="ECO:0000313" key="2">
    <source>
        <dbReference type="EMBL" id="BCD98568.1"/>
    </source>
</evidence>
<feature type="region of interest" description="Disordered" evidence="1">
    <location>
        <begin position="354"/>
        <end position="377"/>
    </location>
</feature>
<dbReference type="SUPFAM" id="SSF63825">
    <property type="entry name" value="YWTD domain"/>
    <property type="match status" value="2"/>
</dbReference>
<dbReference type="Proteomes" id="UP001320119">
    <property type="component" value="Chromosome"/>
</dbReference>
<protein>
    <submittedName>
        <fullName evidence="2">Uncharacterized protein</fullName>
    </submittedName>
</protein>
<dbReference type="InterPro" id="IPR011042">
    <property type="entry name" value="6-blade_b-propeller_TolB-like"/>
</dbReference>
<name>A0AAN2BKY6_9GAMM</name>
<feature type="compositionally biased region" description="Acidic residues" evidence="1">
    <location>
        <begin position="364"/>
        <end position="377"/>
    </location>
</feature>
<evidence type="ECO:0000256" key="1">
    <source>
        <dbReference type="SAM" id="MobiDB-lite"/>
    </source>
</evidence>
<dbReference type="InterPro" id="IPR000033">
    <property type="entry name" value="LDLR_classB_rpt"/>
</dbReference>
<dbReference type="AlphaFoldDB" id="A0AAN2BKY6"/>
<dbReference type="Gene3D" id="2.120.10.30">
    <property type="entry name" value="TolB, C-terminal domain"/>
    <property type="match status" value="1"/>
</dbReference>
<organism evidence="2 3">
    <name type="scientific">Marinagarivorans cellulosilyticus</name>
    <dbReference type="NCBI Taxonomy" id="2721545"/>
    <lineage>
        <taxon>Bacteria</taxon>
        <taxon>Pseudomonadati</taxon>
        <taxon>Pseudomonadota</taxon>
        <taxon>Gammaproteobacteria</taxon>
        <taxon>Cellvibrionales</taxon>
        <taxon>Cellvibrionaceae</taxon>
        <taxon>Marinagarivorans</taxon>
    </lineage>
</organism>
<dbReference type="SMART" id="SM00135">
    <property type="entry name" value="LY"/>
    <property type="match status" value="2"/>
</dbReference>
<dbReference type="RefSeq" id="WP_236983021.1">
    <property type="nucleotide sequence ID" value="NZ_AP023086.1"/>
</dbReference>
<proteinExistence type="predicted"/>
<feature type="region of interest" description="Disordered" evidence="1">
    <location>
        <begin position="19"/>
        <end position="40"/>
    </location>
</feature>
<dbReference type="InterPro" id="IPR015943">
    <property type="entry name" value="WD40/YVTN_repeat-like_dom_sf"/>
</dbReference>
<dbReference type="EMBL" id="AP023086">
    <property type="protein sequence ID" value="BCD98568.1"/>
    <property type="molecule type" value="Genomic_DNA"/>
</dbReference>